<dbReference type="SUPFAM" id="SSF88946">
    <property type="entry name" value="Sigma2 domain of RNA polymerase sigma factors"/>
    <property type="match status" value="1"/>
</dbReference>
<proteinExistence type="inferred from homology"/>
<dbReference type="InterPro" id="IPR011517">
    <property type="entry name" value="RNA_pol_sigma70_ECF-like"/>
</dbReference>
<comment type="similarity">
    <text evidence="1">Belongs to the sigma-70 factor family. ECF subfamily.</text>
</comment>
<dbReference type="NCBIfam" id="TIGR02999">
    <property type="entry name" value="Sig-70_X6"/>
    <property type="match status" value="1"/>
</dbReference>
<dbReference type="InterPro" id="IPR036388">
    <property type="entry name" value="WH-like_DNA-bd_sf"/>
</dbReference>
<dbReference type="Pfam" id="PF07638">
    <property type="entry name" value="Sigma70_ECF"/>
    <property type="match status" value="1"/>
</dbReference>
<evidence type="ECO:0000313" key="6">
    <source>
        <dbReference type="EMBL" id="KAF1686236.1"/>
    </source>
</evidence>
<keyword evidence="4" id="KW-0804">Transcription</keyword>
<dbReference type="RefSeq" id="WP_162311032.1">
    <property type="nucleotide sequence ID" value="NZ_JACHGU010000001.1"/>
</dbReference>
<comment type="caution">
    <text evidence="6">The sequence shown here is derived from an EMBL/GenBank/DDBJ whole genome shotgun (WGS) entry which is preliminary data.</text>
</comment>
<evidence type="ECO:0000313" key="7">
    <source>
        <dbReference type="Proteomes" id="UP000462066"/>
    </source>
</evidence>
<dbReference type="Proteomes" id="UP000462066">
    <property type="component" value="Unassembled WGS sequence"/>
</dbReference>
<reference evidence="6 7" key="1">
    <citation type="submission" date="2017-10" db="EMBL/GenBank/DDBJ databases">
        <title>Whole genome sequencing of Pseudoxanthomonas broegbernensis DSM 12573(T).</title>
        <authorList>
            <person name="Kumar S."/>
            <person name="Bansal K."/>
            <person name="Kaur A."/>
            <person name="Patil P."/>
            <person name="Sharma S."/>
            <person name="Patil P.B."/>
        </authorList>
    </citation>
    <scope>NUCLEOTIDE SEQUENCE [LARGE SCALE GENOMIC DNA]</scope>
    <source>
        <strain evidence="6 7">DSM 12573</strain>
    </source>
</reference>
<evidence type="ECO:0000256" key="3">
    <source>
        <dbReference type="ARBA" id="ARBA00023082"/>
    </source>
</evidence>
<dbReference type="PANTHER" id="PTHR43133:SF39">
    <property type="entry name" value="SIMILAR TO RNA POLYMERASE SIGMA-E FACTOR"/>
    <property type="match status" value="1"/>
</dbReference>
<dbReference type="PANTHER" id="PTHR43133">
    <property type="entry name" value="RNA POLYMERASE ECF-TYPE SIGMA FACTO"/>
    <property type="match status" value="1"/>
</dbReference>
<accession>A0A7V8GM25</accession>
<evidence type="ECO:0000259" key="5">
    <source>
        <dbReference type="Pfam" id="PF07638"/>
    </source>
</evidence>
<name>A0A7V8GM25_9GAMM</name>
<keyword evidence="2" id="KW-0805">Transcription regulation</keyword>
<sequence length="186" mass="20871">MNGEFTTWLADWRRGDLTARDRLVDAVYPELRAIAQRQLRNERGGHTLQATALVNEAYLRLSGLDRIQWRDRVHFVHLAARVMREVLVDHARRRSAQKRDGGERVSLTALELAGEDAGGVDVAALDAALDALHRLDPDKAKLVELRYFGGLTIEETAEALGSSPATVKRHWQVARVWLFEALSEPG</sequence>
<dbReference type="InterPro" id="IPR053812">
    <property type="entry name" value="HTH_Sigma70_ECF-like"/>
</dbReference>
<dbReference type="InterPro" id="IPR014284">
    <property type="entry name" value="RNA_pol_sigma-70_dom"/>
</dbReference>
<dbReference type="Gene3D" id="1.10.1740.10">
    <property type="match status" value="1"/>
</dbReference>
<organism evidence="6 7">
    <name type="scientific">Pseudoxanthomonas broegbernensis</name>
    <dbReference type="NCBI Taxonomy" id="83619"/>
    <lineage>
        <taxon>Bacteria</taxon>
        <taxon>Pseudomonadati</taxon>
        <taxon>Pseudomonadota</taxon>
        <taxon>Gammaproteobacteria</taxon>
        <taxon>Lysobacterales</taxon>
        <taxon>Lysobacteraceae</taxon>
        <taxon>Pseudoxanthomonas</taxon>
    </lineage>
</organism>
<protein>
    <submittedName>
        <fullName evidence="6">RNA polymerase subunit sigma-70</fullName>
    </submittedName>
</protein>
<dbReference type="AlphaFoldDB" id="A0A7V8GM25"/>
<evidence type="ECO:0000256" key="4">
    <source>
        <dbReference type="ARBA" id="ARBA00023163"/>
    </source>
</evidence>
<dbReference type="EMBL" id="MWIP01000007">
    <property type="protein sequence ID" value="KAF1686236.1"/>
    <property type="molecule type" value="Genomic_DNA"/>
</dbReference>
<dbReference type="NCBIfam" id="TIGR02937">
    <property type="entry name" value="sigma70-ECF"/>
    <property type="match status" value="1"/>
</dbReference>
<dbReference type="InterPro" id="IPR013324">
    <property type="entry name" value="RNA_pol_sigma_r3/r4-like"/>
</dbReference>
<dbReference type="InterPro" id="IPR013325">
    <property type="entry name" value="RNA_pol_sigma_r2"/>
</dbReference>
<dbReference type="GO" id="GO:0006352">
    <property type="term" value="P:DNA-templated transcription initiation"/>
    <property type="evidence" value="ECO:0007669"/>
    <property type="project" value="InterPro"/>
</dbReference>
<evidence type="ECO:0000256" key="1">
    <source>
        <dbReference type="ARBA" id="ARBA00010641"/>
    </source>
</evidence>
<feature type="domain" description="RNA polymerase sigma-70 ECF-like HTH" evidence="5">
    <location>
        <begin position="3"/>
        <end position="183"/>
    </location>
</feature>
<gene>
    <name evidence="6" type="ORF">B1992_08355</name>
</gene>
<evidence type="ECO:0000256" key="2">
    <source>
        <dbReference type="ARBA" id="ARBA00023015"/>
    </source>
</evidence>
<keyword evidence="7" id="KW-1185">Reference proteome</keyword>
<dbReference type="InterPro" id="IPR039425">
    <property type="entry name" value="RNA_pol_sigma-70-like"/>
</dbReference>
<dbReference type="SUPFAM" id="SSF88659">
    <property type="entry name" value="Sigma3 and sigma4 domains of RNA polymerase sigma factors"/>
    <property type="match status" value="1"/>
</dbReference>
<keyword evidence="3" id="KW-0731">Sigma factor</keyword>
<dbReference type="Gene3D" id="1.10.10.10">
    <property type="entry name" value="Winged helix-like DNA-binding domain superfamily/Winged helix DNA-binding domain"/>
    <property type="match status" value="1"/>
</dbReference>
<dbReference type="GO" id="GO:0016987">
    <property type="term" value="F:sigma factor activity"/>
    <property type="evidence" value="ECO:0007669"/>
    <property type="project" value="UniProtKB-KW"/>
</dbReference>